<reference evidence="1 2" key="1">
    <citation type="journal article" date="2022" name="Allergy">
        <title>Genome assembly and annotation of Periplaneta americana reveal a comprehensive cockroach allergen profile.</title>
        <authorList>
            <person name="Wang L."/>
            <person name="Xiong Q."/>
            <person name="Saelim N."/>
            <person name="Wang L."/>
            <person name="Nong W."/>
            <person name="Wan A.T."/>
            <person name="Shi M."/>
            <person name="Liu X."/>
            <person name="Cao Q."/>
            <person name="Hui J.H.L."/>
            <person name="Sookrung N."/>
            <person name="Leung T.F."/>
            <person name="Tungtrongchitr A."/>
            <person name="Tsui S.K.W."/>
        </authorList>
    </citation>
    <scope>NUCLEOTIDE SEQUENCE [LARGE SCALE GENOMIC DNA]</scope>
    <source>
        <strain evidence="1">PWHHKU_190912</strain>
    </source>
</reference>
<sequence>MNERLLIGAPKESKGLGGDHLCSKPEYSYVKHSTNTTHKLQPLDRVFMKPFKDTYYEVCGLWMRKNPAARITEYEIASLVGDVVRVSRADIAIKGFQCTGIHPLNANVFTELDYLPTMMTDIAMDSNVDQKLRAQQLGL</sequence>
<keyword evidence="2" id="KW-1185">Reference proteome</keyword>
<organism evidence="1 2">
    <name type="scientific">Periplaneta americana</name>
    <name type="common">American cockroach</name>
    <name type="synonym">Blatta americana</name>
    <dbReference type="NCBI Taxonomy" id="6978"/>
    <lineage>
        <taxon>Eukaryota</taxon>
        <taxon>Metazoa</taxon>
        <taxon>Ecdysozoa</taxon>
        <taxon>Arthropoda</taxon>
        <taxon>Hexapoda</taxon>
        <taxon>Insecta</taxon>
        <taxon>Pterygota</taxon>
        <taxon>Neoptera</taxon>
        <taxon>Polyneoptera</taxon>
        <taxon>Dictyoptera</taxon>
        <taxon>Blattodea</taxon>
        <taxon>Blattoidea</taxon>
        <taxon>Blattidae</taxon>
        <taxon>Blattinae</taxon>
        <taxon>Periplaneta</taxon>
    </lineage>
</organism>
<protein>
    <submittedName>
        <fullName evidence="1">Uncharacterized protein</fullName>
    </submittedName>
</protein>
<name>A0ABQ8RVT3_PERAM</name>
<comment type="caution">
    <text evidence="1">The sequence shown here is derived from an EMBL/GenBank/DDBJ whole genome shotgun (WGS) entry which is preliminary data.</text>
</comment>
<proteinExistence type="predicted"/>
<gene>
    <name evidence="1" type="ORF">ANN_27457</name>
</gene>
<dbReference type="Proteomes" id="UP001148838">
    <property type="component" value="Unassembled WGS sequence"/>
</dbReference>
<dbReference type="EMBL" id="JAJSOF020000041">
    <property type="protein sequence ID" value="KAJ4425831.1"/>
    <property type="molecule type" value="Genomic_DNA"/>
</dbReference>
<evidence type="ECO:0000313" key="1">
    <source>
        <dbReference type="EMBL" id="KAJ4425831.1"/>
    </source>
</evidence>
<accession>A0ABQ8RVT3</accession>
<evidence type="ECO:0000313" key="2">
    <source>
        <dbReference type="Proteomes" id="UP001148838"/>
    </source>
</evidence>